<evidence type="ECO:0000256" key="4">
    <source>
        <dbReference type="ARBA" id="ARBA00022676"/>
    </source>
</evidence>
<protein>
    <recommendedName>
        <fullName evidence="7">Glycogen synthase</fullName>
        <ecNumber evidence="7">2.4.1.21</ecNumber>
    </recommendedName>
    <alternativeName>
        <fullName evidence="7">Starch [bacterial glycogen] synthase</fullName>
    </alternativeName>
</protein>
<dbReference type="EC" id="2.4.1.21" evidence="7"/>
<feature type="domain" description="Starch synthase catalytic" evidence="9">
    <location>
        <begin position="6"/>
        <end position="240"/>
    </location>
</feature>
<feature type="domain" description="Glycosyl transferase family 1" evidence="8">
    <location>
        <begin position="290"/>
        <end position="424"/>
    </location>
</feature>
<keyword evidence="6 7" id="KW-0320">Glycogen biosynthesis</keyword>
<dbReference type="PANTHER" id="PTHR45825:SF11">
    <property type="entry name" value="ALPHA AMYLASE DOMAIN-CONTAINING PROTEIN"/>
    <property type="match status" value="1"/>
</dbReference>
<evidence type="ECO:0000313" key="10">
    <source>
        <dbReference type="EMBL" id="CYU15341.1"/>
    </source>
</evidence>
<name>A0A0Z8BZ35_STRSU</name>
<dbReference type="HAMAP" id="MF_00484">
    <property type="entry name" value="Glycogen_synth"/>
    <property type="match status" value="1"/>
</dbReference>
<evidence type="ECO:0000256" key="2">
    <source>
        <dbReference type="ARBA" id="ARBA00002764"/>
    </source>
</evidence>
<evidence type="ECO:0000256" key="6">
    <source>
        <dbReference type="ARBA" id="ARBA00023056"/>
    </source>
</evidence>
<evidence type="ECO:0000256" key="1">
    <source>
        <dbReference type="ARBA" id="ARBA00001478"/>
    </source>
</evidence>
<dbReference type="NCBIfam" id="NF001898">
    <property type="entry name" value="PRK00654.1-1"/>
    <property type="match status" value="1"/>
</dbReference>
<evidence type="ECO:0000313" key="11">
    <source>
        <dbReference type="Proteomes" id="UP000072003"/>
    </source>
</evidence>
<dbReference type="EMBL" id="FIFN01000011">
    <property type="protein sequence ID" value="CYU15341.1"/>
    <property type="molecule type" value="Genomic_DNA"/>
</dbReference>
<evidence type="ECO:0000259" key="8">
    <source>
        <dbReference type="Pfam" id="PF00534"/>
    </source>
</evidence>
<dbReference type="InterPro" id="IPR013534">
    <property type="entry name" value="Starch_synth_cat_dom"/>
</dbReference>
<dbReference type="CDD" id="cd03791">
    <property type="entry name" value="GT5_Glycogen_synthase_DULL1-like"/>
    <property type="match status" value="1"/>
</dbReference>
<dbReference type="InterPro" id="IPR011835">
    <property type="entry name" value="GS/SS"/>
</dbReference>
<dbReference type="Proteomes" id="UP000072003">
    <property type="component" value="Unassembled WGS sequence"/>
</dbReference>
<sequence length="485" mass="56164">MTKKSVLFVASEGLPFIKTGGLADVIGSLPKELVKQGLDVRVVLPLYKKIAVNNHSDFDYVSSFDVRAGDIQSMANVYSQVVDGVTFYFIEHRDFFERDELYGYDDDAMRFGYFQHATCRLLEALHFFPDVMHTHDWHTAALPFLCRTFYSYREEFRNIKHVFTIHNLAFQGIFHKQALWSALGMDYSYYLDGIARFHDECISFMKLGILYADKVTTVSETYAREILTEEFGENMQHVLELRKYDLVGIVNGIDYDSWDSQTDQYLVRNYSLETIESKKANKLALQAQFALPQDENVLLIGIVSRLTWQKGFYLLTEVLGHLLQAHVQFVILGNGEEDIENAFNHFKHAYPDKFAFYRGYNEPLAHQIYAASDLFLMPSMFEPCGISQLISMHYGTLPLVRETGGLVDTVAPYNMSTKEGTGFSFGGRDAYNMRQVYDLALQTYYDRPDDWYAMVEQAMKRDFSWTASAEKYIWLYREISGWEIR</sequence>
<dbReference type="AlphaFoldDB" id="A0A0Z8BZ35"/>
<comment type="pathway">
    <text evidence="7">Glycan biosynthesis; glycogen biosynthesis.</text>
</comment>
<keyword evidence="4 7" id="KW-0328">Glycosyltransferase</keyword>
<feature type="binding site" evidence="7">
    <location>
        <position position="18"/>
    </location>
    <ligand>
        <name>ADP-alpha-D-glucose</name>
        <dbReference type="ChEBI" id="CHEBI:57498"/>
    </ligand>
</feature>
<dbReference type="SUPFAM" id="SSF53756">
    <property type="entry name" value="UDP-Glycosyltransferase/glycogen phosphorylase"/>
    <property type="match status" value="1"/>
</dbReference>
<dbReference type="GO" id="GO:0004373">
    <property type="term" value="F:alpha-1,4-glucan glucosyltransferase (UDP-glucose donor) activity"/>
    <property type="evidence" value="ECO:0007669"/>
    <property type="project" value="InterPro"/>
</dbReference>
<dbReference type="InterPro" id="IPR001296">
    <property type="entry name" value="Glyco_trans_1"/>
</dbReference>
<dbReference type="Pfam" id="PF00534">
    <property type="entry name" value="Glycos_transf_1"/>
    <property type="match status" value="1"/>
</dbReference>
<evidence type="ECO:0000256" key="3">
    <source>
        <dbReference type="ARBA" id="ARBA00010281"/>
    </source>
</evidence>
<dbReference type="PANTHER" id="PTHR45825">
    <property type="entry name" value="GRANULE-BOUND STARCH SYNTHASE 1, CHLOROPLASTIC/AMYLOPLASTIC"/>
    <property type="match status" value="1"/>
</dbReference>
<comment type="similarity">
    <text evidence="3 7">Belongs to the glycosyltransferase 1 family. Bacterial/plant glycogen synthase subfamily.</text>
</comment>
<evidence type="ECO:0000259" key="9">
    <source>
        <dbReference type="Pfam" id="PF08323"/>
    </source>
</evidence>
<organism evidence="10 11">
    <name type="scientific">Streptococcus suis</name>
    <dbReference type="NCBI Taxonomy" id="1307"/>
    <lineage>
        <taxon>Bacteria</taxon>
        <taxon>Bacillati</taxon>
        <taxon>Bacillota</taxon>
        <taxon>Bacilli</taxon>
        <taxon>Lactobacillales</taxon>
        <taxon>Streptococcaceae</taxon>
        <taxon>Streptococcus</taxon>
    </lineage>
</organism>
<comment type="catalytic activity">
    <reaction evidence="1 7">
        <text>[(1-&gt;4)-alpha-D-glucosyl](n) + ADP-alpha-D-glucose = [(1-&gt;4)-alpha-D-glucosyl](n+1) + ADP + H(+)</text>
        <dbReference type="Rhea" id="RHEA:18189"/>
        <dbReference type="Rhea" id="RHEA-COMP:9584"/>
        <dbReference type="Rhea" id="RHEA-COMP:9587"/>
        <dbReference type="ChEBI" id="CHEBI:15378"/>
        <dbReference type="ChEBI" id="CHEBI:15444"/>
        <dbReference type="ChEBI" id="CHEBI:57498"/>
        <dbReference type="ChEBI" id="CHEBI:456216"/>
        <dbReference type="EC" id="2.4.1.21"/>
    </reaction>
</comment>
<accession>A0A0Z8BZ35</accession>
<dbReference type="GO" id="GO:0009011">
    <property type="term" value="F:alpha-1,4-glucan glucosyltransferase (ADP-glucose donor) activity"/>
    <property type="evidence" value="ECO:0007669"/>
    <property type="project" value="UniProtKB-UniRule"/>
</dbReference>
<evidence type="ECO:0000256" key="5">
    <source>
        <dbReference type="ARBA" id="ARBA00022679"/>
    </source>
</evidence>
<dbReference type="NCBIfam" id="TIGR02095">
    <property type="entry name" value="glgA"/>
    <property type="match status" value="1"/>
</dbReference>
<reference evidence="10 11" key="1">
    <citation type="submission" date="2016-02" db="EMBL/GenBank/DDBJ databases">
        <authorList>
            <consortium name="Pathogen Informatics"/>
        </authorList>
    </citation>
    <scope>NUCLEOTIDE SEQUENCE [LARGE SCALE GENOMIC DNA]</scope>
    <source>
        <strain evidence="10 11">LSS100</strain>
    </source>
</reference>
<keyword evidence="5 7" id="KW-0808">Transferase</keyword>
<gene>
    <name evidence="7 10" type="primary">glgA</name>
    <name evidence="10" type="ORF">ERS132462_01241</name>
</gene>
<dbReference type="Pfam" id="PF08323">
    <property type="entry name" value="Glyco_transf_5"/>
    <property type="match status" value="1"/>
</dbReference>
<dbReference type="GO" id="GO:0005978">
    <property type="term" value="P:glycogen biosynthetic process"/>
    <property type="evidence" value="ECO:0007669"/>
    <property type="project" value="UniProtKB-UniRule"/>
</dbReference>
<dbReference type="RefSeq" id="WP_044670793.1">
    <property type="nucleotide sequence ID" value="NZ_CEDC01000010.1"/>
</dbReference>
<proteinExistence type="inferred from homology"/>
<dbReference type="UniPathway" id="UPA00164"/>
<evidence type="ECO:0000256" key="7">
    <source>
        <dbReference type="HAMAP-Rule" id="MF_00484"/>
    </source>
</evidence>
<dbReference type="Gene3D" id="3.40.50.2000">
    <property type="entry name" value="Glycogen Phosphorylase B"/>
    <property type="match status" value="2"/>
</dbReference>
<comment type="function">
    <text evidence="2 7">Synthesizes alpha-1,4-glucan chains using ADP-glucose.</text>
</comment>